<dbReference type="InterPro" id="IPR024079">
    <property type="entry name" value="MetalloPept_cat_dom_sf"/>
</dbReference>
<feature type="domain" description="Peptidase M13 C-terminal" evidence="10">
    <location>
        <begin position="676"/>
        <end position="838"/>
    </location>
</feature>
<organism evidence="12 13">
    <name type="scientific">Lentinus brumalis</name>
    <dbReference type="NCBI Taxonomy" id="2498619"/>
    <lineage>
        <taxon>Eukaryota</taxon>
        <taxon>Fungi</taxon>
        <taxon>Dikarya</taxon>
        <taxon>Basidiomycota</taxon>
        <taxon>Agaricomycotina</taxon>
        <taxon>Agaricomycetes</taxon>
        <taxon>Polyporales</taxon>
        <taxon>Polyporaceae</taxon>
        <taxon>Lentinus</taxon>
    </lineage>
</organism>
<proteinExistence type="inferred from homology"/>
<sequence>MADTRAPRPSTDEESAPLLQNVSHPDDGPASQHEEPTFFDRLAAVVQEPLSPLTKLLLVATLLFLLLSSIFIGLFAGAQHKINSGAGRGQTTVTTTTTATATTTAQVTTTAVSTTTVLIPAPAPTGPPVQPVCISPSCISVASSVLASLDESQDPCENFYDFANGGWLKANPIPSDKGSFGHFEEIALQNRRLLQQILSEDASSHFSAASALASDPYDEVLLKKLRGLYGSCMDEDHLDDLGEAPLRDMAKKIRELFRGKTTVVDAESTASEKERDRLTATVAYLHSRGVSALFDYSIDGDAGNDPNFMSLWLSQGDLGLPSKEYYEEDSVVELYRDVLERLLLTLDDEDDSMDVKPAQEPGLVVHEERLRVWPPWPWPPWGDDDDGGEKPENRSQRAKKLSTAIIEFEKKIANASLDLDVLYQDPLATYNPVPFKNVSDSLPGFDFATYFSAFAPRSFPATIILTSTTYLSDLSRILNDTDKATLEAYFVTRAGLELSPYLGLDTEAWKAVRSLQEVLSGIKKGAVGDRAEYCIARTESALGFALGRYFVREAFGGASRETATKVITDVIETFKKSLRNLDWMDKESAAGAARKADALRVKVGYPLSPNTEDPRSIANWYARVKINSDTFFENMVSARVADQIRTWLQLGKQRDPEAWEMYASTVNAYYNPPANEHAFDSAGRLYNQDGKLEEWWTNKTSEGFKVRQKCIVDQFSNYTIDDGKGGEIHVNGNLTSGENIGDSGLIQAYRAWKAQYNDEKEFLLPGLNYTREQMFFISFARSWAQNIKPAAAVARVRTDPHSPNRFRVHGTVSNIPEFAAAFNCSSKAKLNPPQEKRCIFW</sequence>
<dbReference type="STRING" id="139420.A0A371DVS3"/>
<dbReference type="GO" id="GO:0016485">
    <property type="term" value="P:protein processing"/>
    <property type="evidence" value="ECO:0007669"/>
    <property type="project" value="TreeGrafter"/>
</dbReference>
<dbReference type="InterPro" id="IPR000718">
    <property type="entry name" value="Peptidase_M13"/>
</dbReference>
<evidence type="ECO:0000256" key="2">
    <source>
        <dbReference type="ARBA" id="ARBA00007357"/>
    </source>
</evidence>
<dbReference type="GO" id="GO:0046872">
    <property type="term" value="F:metal ion binding"/>
    <property type="evidence" value="ECO:0007669"/>
    <property type="project" value="UniProtKB-KW"/>
</dbReference>
<dbReference type="GO" id="GO:0005886">
    <property type="term" value="C:plasma membrane"/>
    <property type="evidence" value="ECO:0007669"/>
    <property type="project" value="TreeGrafter"/>
</dbReference>
<dbReference type="PANTHER" id="PTHR11733:SF167">
    <property type="entry name" value="FI17812P1-RELATED"/>
    <property type="match status" value="1"/>
</dbReference>
<keyword evidence="13" id="KW-1185">Reference proteome</keyword>
<dbReference type="AlphaFoldDB" id="A0A371DVS3"/>
<keyword evidence="9" id="KW-0812">Transmembrane</keyword>
<evidence type="ECO:0000313" key="12">
    <source>
        <dbReference type="EMBL" id="RDX56605.1"/>
    </source>
</evidence>
<comment type="similarity">
    <text evidence="2">Belongs to the peptidase M13 family.</text>
</comment>
<feature type="domain" description="Peptidase M13 N-terminal" evidence="11">
    <location>
        <begin position="155"/>
        <end position="606"/>
    </location>
</feature>
<keyword evidence="3" id="KW-0645">Protease</keyword>
<dbReference type="InterPro" id="IPR008753">
    <property type="entry name" value="Peptidase_M13_N"/>
</dbReference>
<evidence type="ECO:0000256" key="9">
    <source>
        <dbReference type="SAM" id="Phobius"/>
    </source>
</evidence>
<dbReference type="OrthoDB" id="6475849at2759"/>
<evidence type="ECO:0000256" key="8">
    <source>
        <dbReference type="SAM" id="MobiDB-lite"/>
    </source>
</evidence>
<keyword evidence="6" id="KW-0862">Zinc</keyword>
<evidence type="ECO:0000256" key="1">
    <source>
        <dbReference type="ARBA" id="ARBA00001947"/>
    </source>
</evidence>
<keyword evidence="4" id="KW-0479">Metal-binding</keyword>
<evidence type="ECO:0000256" key="3">
    <source>
        <dbReference type="ARBA" id="ARBA00022670"/>
    </source>
</evidence>
<evidence type="ECO:0000256" key="7">
    <source>
        <dbReference type="ARBA" id="ARBA00023049"/>
    </source>
</evidence>
<evidence type="ECO:0000259" key="10">
    <source>
        <dbReference type="Pfam" id="PF01431"/>
    </source>
</evidence>
<evidence type="ECO:0000313" key="13">
    <source>
        <dbReference type="Proteomes" id="UP000256964"/>
    </source>
</evidence>
<dbReference type="CDD" id="cd08662">
    <property type="entry name" value="M13"/>
    <property type="match status" value="1"/>
</dbReference>
<dbReference type="Proteomes" id="UP000256964">
    <property type="component" value="Unassembled WGS sequence"/>
</dbReference>
<dbReference type="Pfam" id="PF05649">
    <property type="entry name" value="Peptidase_M13_N"/>
    <property type="match status" value="1"/>
</dbReference>
<keyword evidence="9" id="KW-1133">Transmembrane helix</keyword>
<evidence type="ECO:0000256" key="5">
    <source>
        <dbReference type="ARBA" id="ARBA00022801"/>
    </source>
</evidence>
<feature type="compositionally biased region" description="Basic and acidic residues" evidence="8">
    <location>
        <begin position="24"/>
        <end position="34"/>
    </location>
</feature>
<evidence type="ECO:0000256" key="6">
    <source>
        <dbReference type="ARBA" id="ARBA00022833"/>
    </source>
</evidence>
<reference evidence="12 13" key="1">
    <citation type="journal article" date="2018" name="Biotechnol. Biofuels">
        <title>Integrative visual omics of the white-rot fungus Polyporus brumalis exposes the biotechnological potential of its oxidative enzymes for delignifying raw plant biomass.</title>
        <authorList>
            <person name="Miyauchi S."/>
            <person name="Rancon A."/>
            <person name="Drula E."/>
            <person name="Hage H."/>
            <person name="Chaduli D."/>
            <person name="Favel A."/>
            <person name="Grisel S."/>
            <person name="Henrissat B."/>
            <person name="Herpoel-Gimbert I."/>
            <person name="Ruiz-Duenas F.J."/>
            <person name="Chevret D."/>
            <person name="Hainaut M."/>
            <person name="Lin J."/>
            <person name="Wang M."/>
            <person name="Pangilinan J."/>
            <person name="Lipzen A."/>
            <person name="Lesage-Meessen L."/>
            <person name="Navarro D."/>
            <person name="Riley R."/>
            <person name="Grigoriev I.V."/>
            <person name="Zhou S."/>
            <person name="Raouche S."/>
            <person name="Rosso M.N."/>
        </authorList>
    </citation>
    <scope>NUCLEOTIDE SEQUENCE [LARGE SCALE GENOMIC DNA]</scope>
    <source>
        <strain evidence="12 13">BRFM 1820</strain>
    </source>
</reference>
<name>A0A371DVS3_9APHY</name>
<dbReference type="GO" id="GO:0004222">
    <property type="term" value="F:metalloendopeptidase activity"/>
    <property type="evidence" value="ECO:0007669"/>
    <property type="project" value="InterPro"/>
</dbReference>
<dbReference type="InterPro" id="IPR018497">
    <property type="entry name" value="Peptidase_M13_C"/>
</dbReference>
<feature type="transmembrane region" description="Helical" evidence="9">
    <location>
        <begin position="56"/>
        <end position="78"/>
    </location>
</feature>
<dbReference type="InterPro" id="IPR042089">
    <property type="entry name" value="Peptidase_M13_dom_2"/>
</dbReference>
<dbReference type="Pfam" id="PF01431">
    <property type="entry name" value="Peptidase_M13"/>
    <property type="match status" value="1"/>
</dbReference>
<keyword evidence="7 12" id="KW-0482">Metalloprotease</keyword>
<evidence type="ECO:0000259" key="11">
    <source>
        <dbReference type="Pfam" id="PF05649"/>
    </source>
</evidence>
<feature type="region of interest" description="Disordered" evidence="8">
    <location>
        <begin position="1"/>
        <end position="34"/>
    </location>
</feature>
<comment type="cofactor">
    <cofactor evidence="1">
        <name>Zn(2+)</name>
        <dbReference type="ChEBI" id="CHEBI:29105"/>
    </cofactor>
</comment>
<dbReference type="PANTHER" id="PTHR11733">
    <property type="entry name" value="ZINC METALLOPROTEASE FAMILY M13 NEPRILYSIN-RELATED"/>
    <property type="match status" value="1"/>
</dbReference>
<keyword evidence="5" id="KW-0378">Hydrolase</keyword>
<evidence type="ECO:0000256" key="4">
    <source>
        <dbReference type="ARBA" id="ARBA00022723"/>
    </source>
</evidence>
<dbReference type="SUPFAM" id="SSF55486">
    <property type="entry name" value="Metalloproteases ('zincins'), catalytic domain"/>
    <property type="match status" value="1"/>
</dbReference>
<dbReference type="Gene3D" id="3.40.390.10">
    <property type="entry name" value="Collagenase (Catalytic Domain)"/>
    <property type="match status" value="1"/>
</dbReference>
<gene>
    <name evidence="12" type="ORF">OH76DRAFT_1460253</name>
</gene>
<keyword evidence="9" id="KW-0472">Membrane</keyword>
<dbReference type="Gene3D" id="1.10.1380.10">
    <property type="entry name" value="Neutral endopeptidase , domain2"/>
    <property type="match status" value="1"/>
</dbReference>
<protein>
    <submittedName>
        <fullName evidence="12">Metalloprotease</fullName>
    </submittedName>
</protein>
<feature type="region of interest" description="Disordered" evidence="8">
    <location>
        <begin position="377"/>
        <end position="396"/>
    </location>
</feature>
<accession>A0A371DVS3</accession>
<dbReference type="PROSITE" id="PS51885">
    <property type="entry name" value="NEPRILYSIN"/>
    <property type="match status" value="1"/>
</dbReference>
<dbReference type="EMBL" id="KZ857380">
    <property type="protein sequence ID" value="RDX56605.1"/>
    <property type="molecule type" value="Genomic_DNA"/>
</dbReference>